<protein>
    <submittedName>
        <fullName evidence="1">Uncharacterized protein</fullName>
    </submittedName>
</protein>
<organism evidence="1 2">
    <name type="scientific">Gryllus longicercus</name>
    <dbReference type="NCBI Taxonomy" id="2509291"/>
    <lineage>
        <taxon>Eukaryota</taxon>
        <taxon>Metazoa</taxon>
        <taxon>Ecdysozoa</taxon>
        <taxon>Arthropoda</taxon>
        <taxon>Hexapoda</taxon>
        <taxon>Insecta</taxon>
        <taxon>Pterygota</taxon>
        <taxon>Neoptera</taxon>
        <taxon>Polyneoptera</taxon>
        <taxon>Orthoptera</taxon>
        <taxon>Ensifera</taxon>
        <taxon>Gryllidea</taxon>
        <taxon>Grylloidea</taxon>
        <taxon>Gryllidae</taxon>
        <taxon>Gryllinae</taxon>
        <taxon>Gryllus</taxon>
    </lineage>
</organism>
<comment type="caution">
    <text evidence="1">The sequence shown here is derived from an EMBL/GenBank/DDBJ whole genome shotgun (WGS) entry which is preliminary data.</text>
</comment>
<sequence>MSNNTNQLTLLHWNANSIERQLQIFVRFLHTHNIQKAFFIKTHLIPNEIFFLYNFKIYRFDRLDRAASGGVAIRMSLRLKHTLIHTTLSPSLELLTIIIQI</sequence>
<evidence type="ECO:0000313" key="1">
    <source>
        <dbReference type="EMBL" id="KAK7872121.1"/>
    </source>
</evidence>
<name>A0AAN9VY69_9ORTH</name>
<evidence type="ECO:0000313" key="2">
    <source>
        <dbReference type="Proteomes" id="UP001378592"/>
    </source>
</evidence>
<dbReference type="EMBL" id="JAZDUA010000029">
    <property type="protein sequence ID" value="KAK7872121.1"/>
    <property type="molecule type" value="Genomic_DNA"/>
</dbReference>
<dbReference type="AlphaFoldDB" id="A0AAN9VY69"/>
<reference evidence="1 2" key="1">
    <citation type="submission" date="2024-03" db="EMBL/GenBank/DDBJ databases">
        <title>The genome assembly and annotation of the cricket Gryllus longicercus Weissman &amp; Gray.</title>
        <authorList>
            <person name="Szrajer S."/>
            <person name="Gray D."/>
            <person name="Ylla G."/>
        </authorList>
    </citation>
    <scope>NUCLEOTIDE SEQUENCE [LARGE SCALE GENOMIC DNA]</scope>
    <source>
        <strain evidence="1">DAG 2021-001</strain>
        <tissue evidence="1">Whole body minus gut</tissue>
    </source>
</reference>
<gene>
    <name evidence="1" type="ORF">R5R35_005197</name>
</gene>
<dbReference type="InterPro" id="IPR036691">
    <property type="entry name" value="Endo/exonu/phosph_ase_sf"/>
</dbReference>
<dbReference type="SUPFAM" id="SSF56219">
    <property type="entry name" value="DNase I-like"/>
    <property type="match status" value="1"/>
</dbReference>
<proteinExistence type="predicted"/>
<dbReference type="Proteomes" id="UP001378592">
    <property type="component" value="Unassembled WGS sequence"/>
</dbReference>
<accession>A0AAN9VY69</accession>
<keyword evidence="2" id="KW-1185">Reference proteome</keyword>